<dbReference type="Proteomes" id="UP001432027">
    <property type="component" value="Unassembled WGS sequence"/>
</dbReference>
<name>A0AAV5ULF8_9BILA</name>
<keyword evidence="2" id="KW-1185">Reference proteome</keyword>
<comment type="caution">
    <text evidence="1">The sequence shown here is derived from an EMBL/GenBank/DDBJ whole genome shotgun (WGS) entry which is preliminary data.</text>
</comment>
<sequence length="154" mass="16672">MYFVNVNAGLKAAPILVWIVKSDALHLDNVDDVEVYDAVTFRSAAPARIITIIDAEPFVITLGTEGPAFPFEAITAGFDALDSNDNCTRVIQEDDPASYQDLIRVQSPIITFVFNSGETNIQLTASRNNSASYDLAKTMFATSPGYIGCEVTQG</sequence>
<gene>
    <name evidence="1" type="ORF">PENTCL1PPCAC_30120</name>
</gene>
<protein>
    <submittedName>
        <fullName evidence="1">Uncharacterized protein</fullName>
    </submittedName>
</protein>
<organism evidence="1 2">
    <name type="scientific">Pristionchus entomophagus</name>
    <dbReference type="NCBI Taxonomy" id="358040"/>
    <lineage>
        <taxon>Eukaryota</taxon>
        <taxon>Metazoa</taxon>
        <taxon>Ecdysozoa</taxon>
        <taxon>Nematoda</taxon>
        <taxon>Chromadorea</taxon>
        <taxon>Rhabditida</taxon>
        <taxon>Rhabditina</taxon>
        <taxon>Diplogasteromorpha</taxon>
        <taxon>Diplogasteroidea</taxon>
        <taxon>Neodiplogasteridae</taxon>
        <taxon>Pristionchus</taxon>
    </lineage>
</organism>
<accession>A0AAV5ULF8</accession>
<evidence type="ECO:0000313" key="1">
    <source>
        <dbReference type="EMBL" id="GMT07946.1"/>
    </source>
</evidence>
<proteinExistence type="predicted"/>
<reference evidence="1" key="1">
    <citation type="submission" date="2023-10" db="EMBL/GenBank/DDBJ databases">
        <title>Genome assembly of Pristionchus species.</title>
        <authorList>
            <person name="Yoshida K."/>
            <person name="Sommer R.J."/>
        </authorList>
    </citation>
    <scope>NUCLEOTIDE SEQUENCE</scope>
    <source>
        <strain evidence="1">RS0144</strain>
    </source>
</reference>
<dbReference type="AlphaFoldDB" id="A0AAV5ULF8"/>
<dbReference type="EMBL" id="BTSX01000006">
    <property type="protein sequence ID" value="GMT07946.1"/>
    <property type="molecule type" value="Genomic_DNA"/>
</dbReference>
<evidence type="ECO:0000313" key="2">
    <source>
        <dbReference type="Proteomes" id="UP001432027"/>
    </source>
</evidence>
<feature type="non-terminal residue" evidence="1">
    <location>
        <position position="154"/>
    </location>
</feature>